<evidence type="ECO:0000256" key="9">
    <source>
        <dbReference type="SAM" id="Phobius"/>
    </source>
</evidence>
<dbReference type="RefSeq" id="XP_011129685.1">
    <property type="nucleotide sequence ID" value="XM_011131383.1"/>
</dbReference>
<keyword evidence="4 9" id="KW-0812">Transmembrane</keyword>
<evidence type="ECO:0000256" key="4">
    <source>
        <dbReference type="ARBA" id="ARBA00022692"/>
    </source>
</evidence>
<evidence type="ECO:0000256" key="1">
    <source>
        <dbReference type="ARBA" id="ARBA00004141"/>
    </source>
</evidence>
<dbReference type="GO" id="GO:0016020">
    <property type="term" value="C:membrane"/>
    <property type="evidence" value="ECO:0007669"/>
    <property type="project" value="UniProtKB-SubCell"/>
</dbReference>
<keyword evidence="12" id="KW-1185">Reference proteome</keyword>
<organism evidence="11 12">
    <name type="scientific">Gregarina niphandrodes</name>
    <name type="common">Septate eugregarine</name>
    <dbReference type="NCBI Taxonomy" id="110365"/>
    <lineage>
        <taxon>Eukaryota</taxon>
        <taxon>Sar</taxon>
        <taxon>Alveolata</taxon>
        <taxon>Apicomplexa</taxon>
        <taxon>Conoidasida</taxon>
        <taxon>Gregarinasina</taxon>
        <taxon>Eugregarinorida</taxon>
        <taxon>Gregarinidae</taxon>
        <taxon>Gregarina</taxon>
    </lineage>
</organism>
<dbReference type="AlphaFoldDB" id="A0A023B9P9"/>
<keyword evidence="5 9" id="KW-1133">Transmembrane helix</keyword>
<evidence type="ECO:0000256" key="8">
    <source>
        <dbReference type="ARBA" id="ARBA00023136"/>
    </source>
</evidence>
<evidence type="ECO:0000313" key="11">
    <source>
        <dbReference type="EMBL" id="EZG72990.1"/>
    </source>
</evidence>
<name>A0A023B9P9_GRENI</name>
<dbReference type="PANTHER" id="PTHR10556:SF28">
    <property type="entry name" value="VERY-LONG-CHAIN ENOYL-COA REDUCTASE"/>
    <property type="match status" value="1"/>
</dbReference>
<dbReference type="VEuPathDB" id="CryptoDB:GNI_049670"/>
<comment type="similarity">
    <text evidence="2">Belongs to the steroid 5-alpha reductase family.</text>
</comment>
<keyword evidence="6" id="KW-0560">Oxidoreductase</keyword>
<dbReference type="CDD" id="cd01801">
    <property type="entry name" value="Ubl_TECR_like"/>
    <property type="match status" value="1"/>
</dbReference>
<protein>
    <submittedName>
        <fullName evidence="11">3-oxo-5-alpha-steroid 4-dehydrogenase</fullName>
    </submittedName>
</protein>
<comment type="caution">
    <text evidence="11">The sequence shown here is derived from an EMBL/GenBank/DDBJ whole genome shotgun (WGS) entry which is preliminary data.</text>
</comment>
<evidence type="ECO:0000256" key="7">
    <source>
        <dbReference type="ARBA" id="ARBA00023098"/>
    </source>
</evidence>
<accession>A0A023B9P9</accession>
<dbReference type="GO" id="GO:0042761">
    <property type="term" value="P:very long-chain fatty acid biosynthetic process"/>
    <property type="evidence" value="ECO:0007669"/>
    <property type="project" value="TreeGrafter"/>
</dbReference>
<evidence type="ECO:0000259" key="10">
    <source>
        <dbReference type="Pfam" id="PF02544"/>
    </source>
</evidence>
<comment type="subcellular location">
    <subcellularLocation>
        <location evidence="1">Membrane</location>
        <topology evidence="1">Multi-pass membrane protein</topology>
    </subcellularLocation>
</comment>
<sequence>MKVQVERRNGKHVCALELDNKATLEDLQKAFDEKCHYYPERQRWTKIDDPLSAADGVVLNDGPLSGQGISENSVLLFKDLGVQISWRLVFVIEYAGPIFIVPLFYFAVYQCHLHATLTQQLAFWLLMIHFVKRELETLFIHRFSHGTMPIIRVPINCLHYWVLCGVAVSYYLFHPLYKGPFDYKLGTEEGIWFRKSHTPSGSPLAYVLFAIMLIFEYCNFQTHVILRNLRPRNSKERAIPYGWGFNQVSLANYTWEIASWITFAVLINCLTAWVFLVVASLQMMQWALKKHRKYRHEFKDYPRYRHLPLNSISSPLSRHTLIPIPS</sequence>
<dbReference type="Gene3D" id="3.10.20.90">
    <property type="entry name" value="Phosphatidylinositol 3-kinase Catalytic Subunit, Chain A, domain 1"/>
    <property type="match status" value="1"/>
</dbReference>
<dbReference type="eggNOG" id="KOG1639">
    <property type="taxonomic scope" value="Eukaryota"/>
</dbReference>
<evidence type="ECO:0000256" key="5">
    <source>
        <dbReference type="ARBA" id="ARBA00022989"/>
    </source>
</evidence>
<evidence type="ECO:0000256" key="6">
    <source>
        <dbReference type="ARBA" id="ARBA00023002"/>
    </source>
</evidence>
<evidence type="ECO:0000256" key="3">
    <source>
        <dbReference type="ARBA" id="ARBA00022516"/>
    </source>
</evidence>
<evidence type="ECO:0000256" key="2">
    <source>
        <dbReference type="ARBA" id="ARBA00007742"/>
    </source>
</evidence>
<dbReference type="Proteomes" id="UP000019763">
    <property type="component" value="Unassembled WGS sequence"/>
</dbReference>
<evidence type="ECO:0000313" key="12">
    <source>
        <dbReference type="Proteomes" id="UP000019763"/>
    </source>
</evidence>
<feature type="domain" description="3-oxo-5-alpha-steroid 4-dehydrogenase C-terminal" evidence="10">
    <location>
        <begin position="147"/>
        <end position="306"/>
    </location>
</feature>
<dbReference type="PANTHER" id="PTHR10556">
    <property type="entry name" value="3-OXO-5-ALPHA-STEROID 4-DEHYDROGENASE"/>
    <property type="match status" value="1"/>
</dbReference>
<feature type="transmembrane region" description="Helical" evidence="9">
    <location>
        <begin position="204"/>
        <end position="226"/>
    </location>
</feature>
<dbReference type="GO" id="GO:0016627">
    <property type="term" value="F:oxidoreductase activity, acting on the CH-CH group of donors"/>
    <property type="evidence" value="ECO:0007669"/>
    <property type="project" value="InterPro"/>
</dbReference>
<proteinExistence type="inferred from homology"/>
<gene>
    <name evidence="11" type="ORF">GNI_049670</name>
</gene>
<keyword evidence="8 9" id="KW-0472">Membrane</keyword>
<dbReference type="OrthoDB" id="540503at2759"/>
<feature type="transmembrane region" description="Helical" evidence="9">
    <location>
        <begin position="261"/>
        <end position="284"/>
    </location>
</feature>
<feature type="transmembrane region" description="Helical" evidence="9">
    <location>
        <begin position="153"/>
        <end position="173"/>
    </location>
</feature>
<dbReference type="PROSITE" id="PS50244">
    <property type="entry name" value="S5A_REDUCTASE"/>
    <property type="match status" value="1"/>
</dbReference>
<feature type="transmembrane region" description="Helical" evidence="9">
    <location>
        <begin position="88"/>
        <end position="107"/>
    </location>
</feature>
<dbReference type="Pfam" id="PF02544">
    <property type="entry name" value="Steroid_dh"/>
    <property type="match status" value="1"/>
</dbReference>
<reference evidence="11" key="1">
    <citation type="submission" date="2013-12" db="EMBL/GenBank/DDBJ databases">
        <authorList>
            <person name="Omoto C.K."/>
            <person name="Sibley D."/>
            <person name="Venepally P."/>
            <person name="Hadjithomas M."/>
            <person name="Karamycheva S."/>
            <person name="Brunk B."/>
            <person name="Roos D."/>
            <person name="Caler E."/>
            <person name="Lorenzi H."/>
        </authorList>
    </citation>
    <scope>NUCLEOTIDE SEQUENCE</scope>
</reference>
<dbReference type="InterPro" id="IPR039357">
    <property type="entry name" value="SRD5A/TECR"/>
</dbReference>
<dbReference type="InterPro" id="IPR001104">
    <property type="entry name" value="3-oxo-5_a-steroid_4-DH_C"/>
</dbReference>
<keyword evidence="3" id="KW-0444">Lipid biosynthesis</keyword>
<dbReference type="EMBL" id="AFNH02000384">
    <property type="protein sequence ID" value="EZG72990.1"/>
    <property type="molecule type" value="Genomic_DNA"/>
</dbReference>
<dbReference type="GeneID" id="22911807"/>
<keyword evidence="7" id="KW-0443">Lipid metabolism</keyword>
<dbReference type="OMA" id="ATMPIFN"/>